<sequence>MDSIIGGLSNLRVDTVLSAVDKYVPGAQSKIKNLADKAKAYVNNVSDLEMKVLEATNHEPWGPHGSAMAEITNSSFNSEGFYQIMGVVDQRLAEGPDNWRLVYKTLLLMEYMLKHGPLAVAEALGAYSRLSHLEKLRDRFEFKDPAGRDQGINVRQRAGAIVVLLNDREKLKEERDKAEKNKSKYTGVSSSAARYGGFEGGGGSSSSRYGGFEGGGSSSSKYGGFEGGTSSSSSRYGGFEGGSSSSSKYGGFEGGSGAAAAAGGGSSSSEPADPVEATRQRIARLKAEGAIAAGAGSSSAADGGSSGGALPEGGLDSPGGNERKPKKLSDIKINPAISAMFAKGGLAPPPSSAAAAAATSSSGIDLLGDLDGPAPAAAPAAADEWDGFASAGAAAQAPAAAAADEWASFESAPAASSQQQRQQQQPKVDINVLLGALPTTSPSSSSSTSKGKAPLPLDDFCSMPAPAAAAAMQPAAAAPGSSFPAAAPAAADPFGPFVATPAGSSGAGLGAAGGFGDPFAASGAVHMLPEARKQHAATGPKLGPETAKAKDPFADLLM</sequence>
<feature type="compositionally biased region" description="Low complexity" evidence="5">
    <location>
        <begin position="218"/>
        <end position="250"/>
    </location>
</feature>
<evidence type="ECO:0000256" key="4">
    <source>
        <dbReference type="SAM" id="Coils"/>
    </source>
</evidence>
<dbReference type="GO" id="GO:0005543">
    <property type="term" value="F:phospholipid binding"/>
    <property type="evidence" value="ECO:0007669"/>
    <property type="project" value="TreeGrafter"/>
</dbReference>
<dbReference type="Proteomes" id="UP000256970">
    <property type="component" value="Unassembled WGS sequence"/>
</dbReference>
<dbReference type="Gene3D" id="1.25.40.90">
    <property type="match status" value="1"/>
</dbReference>
<feature type="domain" description="ENTH" evidence="6">
    <location>
        <begin position="40"/>
        <end position="175"/>
    </location>
</feature>
<evidence type="ECO:0000256" key="1">
    <source>
        <dbReference type="ARBA" id="ARBA00004132"/>
    </source>
</evidence>
<accession>A0A383VZY1</accession>
<evidence type="ECO:0000313" key="8">
    <source>
        <dbReference type="Proteomes" id="UP000256970"/>
    </source>
</evidence>
<dbReference type="Pfam" id="PF01417">
    <property type="entry name" value="ENTH"/>
    <property type="match status" value="1"/>
</dbReference>
<feature type="compositionally biased region" description="Basic and acidic residues" evidence="5">
    <location>
        <begin position="547"/>
        <end position="558"/>
    </location>
</feature>
<dbReference type="InterPro" id="IPR013809">
    <property type="entry name" value="ENTH"/>
</dbReference>
<dbReference type="EMBL" id="FNXT01001021">
    <property type="protein sequence ID" value="SZX70987.1"/>
    <property type="molecule type" value="Genomic_DNA"/>
</dbReference>
<evidence type="ECO:0000259" key="6">
    <source>
        <dbReference type="PROSITE" id="PS50942"/>
    </source>
</evidence>
<feature type="compositionally biased region" description="Gly residues" evidence="5">
    <location>
        <begin position="251"/>
        <end position="266"/>
    </location>
</feature>
<dbReference type="PROSITE" id="PS50942">
    <property type="entry name" value="ENTH"/>
    <property type="match status" value="1"/>
</dbReference>
<comment type="subcellular location">
    <subcellularLocation>
        <location evidence="1">Cytoplasmic vesicle</location>
        <location evidence="1">Clathrin-coated vesicle</location>
    </subcellularLocation>
</comment>
<evidence type="ECO:0000256" key="2">
    <source>
        <dbReference type="ARBA" id="ARBA00010130"/>
    </source>
</evidence>
<dbReference type="GO" id="GO:0030276">
    <property type="term" value="F:clathrin binding"/>
    <property type="evidence" value="ECO:0007669"/>
    <property type="project" value="TreeGrafter"/>
</dbReference>
<evidence type="ECO:0000256" key="5">
    <source>
        <dbReference type="SAM" id="MobiDB-lite"/>
    </source>
</evidence>
<feature type="region of interest" description="Disordered" evidence="5">
    <location>
        <begin position="199"/>
        <end position="330"/>
    </location>
</feature>
<dbReference type="SMART" id="SM00273">
    <property type="entry name" value="ENTH"/>
    <property type="match status" value="1"/>
</dbReference>
<feature type="compositionally biased region" description="Low complexity" evidence="5">
    <location>
        <begin position="438"/>
        <end position="449"/>
    </location>
</feature>
<evidence type="ECO:0000256" key="3">
    <source>
        <dbReference type="ARBA" id="ARBA00023329"/>
    </source>
</evidence>
<dbReference type="STRING" id="3088.A0A383VZY1"/>
<dbReference type="FunFam" id="1.25.40.90:FF:000006">
    <property type="entry name" value="Clathrin interactor 1"/>
    <property type="match status" value="1"/>
</dbReference>
<keyword evidence="8" id="KW-1185">Reference proteome</keyword>
<keyword evidence="4" id="KW-0175">Coiled coil</keyword>
<dbReference type="PANTHER" id="PTHR12276">
    <property type="entry name" value="EPSIN/ENT-RELATED"/>
    <property type="match status" value="1"/>
</dbReference>
<proteinExistence type="inferred from homology"/>
<feature type="coiled-coil region" evidence="4">
    <location>
        <begin position="161"/>
        <end position="188"/>
    </location>
</feature>
<feature type="compositionally biased region" description="Low complexity" evidence="5">
    <location>
        <begin position="289"/>
        <end position="303"/>
    </location>
</feature>
<organism evidence="7 8">
    <name type="scientific">Tetradesmus obliquus</name>
    <name type="common">Green alga</name>
    <name type="synonym">Acutodesmus obliquus</name>
    <dbReference type="NCBI Taxonomy" id="3088"/>
    <lineage>
        <taxon>Eukaryota</taxon>
        <taxon>Viridiplantae</taxon>
        <taxon>Chlorophyta</taxon>
        <taxon>core chlorophytes</taxon>
        <taxon>Chlorophyceae</taxon>
        <taxon>CS clade</taxon>
        <taxon>Sphaeropleales</taxon>
        <taxon>Scenedesmaceae</taxon>
        <taxon>Tetradesmus</taxon>
    </lineage>
</organism>
<protein>
    <recommendedName>
        <fullName evidence="6">ENTH domain-containing protein</fullName>
    </recommendedName>
</protein>
<evidence type="ECO:0000313" key="7">
    <source>
        <dbReference type="EMBL" id="SZX70987.1"/>
    </source>
</evidence>
<dbReference type="InterPro" id="IPR008942">
    <property type="entry name" value="ENTH_VHS"/>
</dbReference>
<dbReference type="SUPFAM" id="SSF48464">
    <property type="entry name" value="ENTH/VHS domain"/>
    <property type="match status" value="1"/>
</dbReference>
<name>A0A383VZY1_TETOB</name>
<dbReference type="AlphaFoldDB" id="A0A383VZY1"/>
<dbReference type="GO" id="GO:0006897">
    <property type="term" value="P:endocytosis"/>
    <property type="evidence" value="ECO:0007669"/>
    <property type="project" value="TreeGrafter"/>
</dbReference>
<comment type="similarity">
    <text evidence="2">Belongs to the epsin family.</text>
</comment>
<feature type="compositionally biased region" description="Low complexity" evidence="5">
    <location>
        <begin position="352"/>
        <end position="425"/>
    </location>
</feature>
<dbReference type="PANTHER" id="PTHR12276:SF45">
    <property type="entry name" value="CLATHRIN INTERACTOR 1"/>
    <property type="match status" value="1"/>
</dbReference>
<dbReference type="GO" id="GO:0005886">
    <property type="term" value="C:plasma membrane"/>
    <property type="evidence" value="ECO:0007669"/>
    <property type="project" value="TreeGrafter"/>
</dbReference>
<feature type="region of interest" description="Disordered" evidence="5">
    <location>
        <begin position="342"/>
        <end position="457"/>
    </location>
</feature>
<dbReference type="GO" id="GO:0005768">
    <property type="term" value="C:endosome"/>
    <property type="evidence" value="ECO:0007669"/>
    <property type="project" value="TreeGrafter"/>
</dbReference>
<dbReference type="CDD" id="cd03571">
    <property type="entry name" value="ENTH"/>
    <property type="match status" value="1"/>
</dbReference>
<keyword evidence="3" id="KW-0968">Cytoplasmic vesicle</keyword>
<gene>
    <name evidence="7" type="ORF">BQ4739_LOCUS11139</name>
</gene>
<reference evidence="7 8" key="1">
    <citation type="submission" date="2016-10" db="EMBL/GenBank/DDBJ databases">
        <authorList>
            <person name="Cai Z."/>
        </authorList>
    </citation>
    <scope>NUCLEOTIDE SEQUENCE [LARGE SCALE GENOMIC DNA]</scope>
</reference>
<feature type="region of interest" description="Disordered" evidence="5">
    <location>
        <begin position="532"/>
        <end position="558"/>
    </location>
</feature>
<feature type="compositionally biased region" description="Basic and acidic residues" evidence="5">
    <location>
        <begin position="321"/>
        <end position="330"/>
    </location>
</feature>
<dbReference type="GO" id="GO:0030125">
    <property type="term" value="C:clathrin vesicle coat"/>
    <property type="evidence" value="ECO:0007669"/>
    <property type="project" value="TreeGrafter"/>
</dbReference>